<sequence>MSALTRDCSFNQRDERVPFKALHPHDKKDSFASFFNAAGLAKVRRYNDESDELFEHITSQYMSSTIANSAKKKNAVISKFIRLAHFKRFPKRDNSKLTDQVMLAALERPICPSDTQDLADKPQKIRCKLDIIKAGYHAEYKKSDVIIDPILNNLRTWANWWSPSTFRAPYTFIPGNLYEHYSRFLGVVLETAAEFFSRPAMREMEEEDKLQRHAVAKMSRAMNFLKNSALKVLLAIDEASNLIEPRTLDLSCFYTLVRVLSEVPSERGFFTVFANTMPLAPIVVTPPLAKHPELRIPCRGGRLFPLIYRLATLDVMTPPDLQTLQELVSPNRLFSYGNPFYGLYFQDLIEFAPGTAILFIMVEAQAILLCEHFPPPPKLSRPQILVVLGFITQTQVSTTSPLHSELISSHAAHCMYINSAEDYVISHYPSKGLVVSGDVGGMATSIILLRAMHSTKKITYDGIPSIPCGSSARLVDFLQTLTGKDPKEIQFGSMREEEKDILLERGRIFFNQFNLICYTPNASDLLKLLHRGLAAQCKPHQPGLDHLFTIYLVPELPKPTVQPKSESTSTLTSTSTSNLEDPILLDHLIMLFNLRAQTDRTLHDWSNPPLPDDNRRVCVEVSGLEEIDCLTPAIRTALFNLLASESDVMQLQEENAEYMLSASSPVTGDKKYVSLPSKL</sequence>
<proteinExistence type="predicted"/>
<evidence type="ECO:0000313" key="1">
    <source>
        <dbReference type="EMBL" id="PLW50893.1"/>
    </source>
</evidence>
<dbReference type="EMBL" id="PGCI01000008">
    <property type="protein sequence ID" value="PLW50893.1"/>
    <property type="molecule type" value="Genomic_DNA"/>
</dbReference>
<comment type="caution">
    <text evidence="1">The sequence shown here is derived from an EMBL/GenBank/DDBJ whole genome shotgun (WGS) entry which is preliminary data.</text>
</comment>
<dbReference type="PANTHER" id="PTHR33266:SF1">
    <property type="entry name" value="F-BOX DOMAIN-CONTAINING PROTEIN"/>
    <property type="match status" value="1"/>
</dbReference>
<gene>
    <name evidence="1" type="ORF">PCASD_01202</name>
</gene>
<dbReference type="PANTHER" id="PTHR33266">
    <property type="entry name" value="CHROMOSOME 15, WHOLE GENOME SHOTGUN SEQUENCE"/>
    <property type="match status" value="1"/>
</dbReference>
<reference evidence="1 2" key="1">
    <citation type="submission" date="2017-11" db="EMBL/GenBank/DDBJ databases">
        <title>De novo assembly and phasing of dikaryotic genomes from two isolates of Puccinia coronata f. sp. avenae, the causal agent of oat crown rust.</title>
        <authorList>
            <person name="Miller M.E."/>
            <person name="Zhang Y."/>
            <person name="Omidvar V."/>
            <person name="Sperschneider J."/>
            <person name="Schwessinger B."/>
            <person name="Raley C."/>
            <person name="Palmer J.M."/>
            <person name="Garnica D."/>
            <person name="Upadhyaya N."/>
            <person name="Rathjen J."/>
            <person name="Taylor J.M."/>
            <person name="Park R.F."/>
            <person name="Dodds P.N."/>
            <person name="Hirsch C.D."/>
            <person name="Kianian S.F."/>
            <person name="Figueroa M."/>
        </authorList>
    </citation>
    <scope>NUCLEOTIDE SEQUENCE [LARGE SCALE GENOMIC DNA]</scope>
    <source>
        <strain evidence="1">12SD80</strain>
    </source>
</reference>
<dbReference type="AlphaFoldDB" id="A0A2N5VLL1"/>
<accession>A0A2N5VLL1</accession>
<organism evidence="1 2">
    <name type="scientific">Puccinia coronata f. sp. avenae</name>
    <dbReference type="NCBI Taxonomy" id="200324"/>
    <lineage>
        <taxon>Eukaryota</taxon>
        <taxon>Fungi</taxon>
        <taxon>Dikarya</taxon>
        <taxon>Basidiomycota</taxon>
        <taxon>Pucciniomycotina</taxon>
        <taxon>Pucciniomycetes</taxon>
        <taxon>Pucciniales</taxon>
        <taxon>Pucciniaceae</taxon>
        <taxon>Puccinia</taxon>
    </lineage>
</organism>
<protein>
    <submittedName>
        <fullName evidence="1">Uncharacterized protein</fullName>
    </submittedName>
</protein>
<dbReference type="Proteomes" id="UP000235392">
    <property type="component" value="Unassembled WGS sequence"/>
</dbReference>
<evidence type="ECO:0000313" key="2">
    <source>
        <dbReference type="Proteomes" id="UP000235392"/>
    </source>
</evidence>
<name>A0A2N5VLL1_9BASI</name>